<keyword evidence="3" id="KW-0378">Hydrolase</keyword>
<dbReference type="GO" id="GO:0004439">
    <property type="term" value="F:phosphatidylinositol-4,5-bisphosphate 5-phosphatase activity"/>
    <property type="evidence" value="ECO:0007669"/>
    <property type="project" value="UniProtKB-EC"/>
</dbReference>
<dbReference type="VEuPathDB" id="AmoebaDB:EIN_371150"/>
<dbReference type="Proteomes" id="UP000014680">
    <property type="component" value="Unassembled WGS sequence"/>
</dbReference>
<feature type="region of interest" description="Disordered" evidence="1">
    <location>
        <begin position="1"/>
        <end position="100"/>
    </location>
</feature>
<dbReference type="GeneID" id="14891745"/>
<evidence type="ECO:0000313" key="4">
    <source>
        <dbReference type="Proteomes" id="UP000014680"/>
    </source>
</evidence>
<dbReference type="InterPro" id="IPR046985">
    <property type="entry name" value="IP5"/>
</dbReference>
<dbReference type="PANTHER" id="PTHR11200:SF300">
    <property type="entry name" value="TYPE II INOSITOL 1,4,5-TRISPHOSPHATE 5-PHOSPHATASE"/>
    <property type="match status" value="1"/>
</dbReference>
<dbReference type="SUPFAM" id="SSF56219">
    <property type="entry name" value="DNase I-like"/>
    <property type="match status" value="1"/>
</dbReference>
<dbReference type="SUPFAM" id="SSF48350">
    <property type="entry name" value="GTPase activation domain, GAP"/>
    <property type="match status" value="1"/>
</dbReference>
<dbReference type="GO" id="GO:0004445">
    <property type="term" value="F:inositol-polyphosphate 5-phosphatase activity"/>
    <property type="evidence" value="ECO:0007669"/>
    <property type="project" value="TreeGrafter"/>
</dbReference>
<evidence type="ECO:0000313" key="3">
    <source>
        <dbReference type="EMBL" id="ELP92713.1"/>
    </source>
</evidence>
<keyword evidence="4" id="KW-1185">Reference proteome</keyword>
<evidence type="ECO:0000256" key="1">
    <source>
        <dbReference type="SAM" id="MobiDB-lite"/>
    </source>
</evidence>
<dbReference type="OrthoDB" id="62798at2759"/>
<evidence type="ECO:0000259" key="2">
    <source>
        <dbReference type="SMART" id="SM00128"/>
    </source>
</evidence>
<dbReference type="Gene3D" id="3.60.10.10">
    <property type="entry name" value="Endonuclease/exonuclease/phosphatase"/>
    <property type="match status" value="1"/>
</dbReference>
<dbReference type="OMA" id="FNTEMEG"/>
<dbReference type="Pfam" id="PF22669">
    <property type="entry name" value="Exo_endo_phos2"/>
    <property type="match status" value="1"/>
</dbReference>
<proteinExistence type="predicted"/>
<name>A0A0A1UC56_ENTIV</name>
<dbReference type="InterPro" id="IPR000300">
    <property type="entry name" value="IPPc"/>
</dbReference>
<feature type="domain" description="Inositol polyphosphate-related phosphatase" evidence="2">
    <location>
        <begin position="213"/>
        <end position="519"/>
    </location>
</feature>
<dbReference type="InterPro" id="IPR008936">
    <property type="entry name" value="Rho_GTPase_activation_prot"/>
</dbReference>
<sequence>MSVTPHPSPDISKQEKSVDKPLFFSKECRTNNRPATIIGADRRRIFSSPKLPEEDNEKQISPREHESSLSPSETTPRKMQWGGSKRKNRATVQLEPQPETRRILLGSRSALHDIDDVGRRSFLKQRKVEDVEIESPSPVTTPQRELDFTIETQNTFFNPIAPKRWIESEHEPSREYIASNMVLYNDITSYFTDKEMWLKTNMLNNLPYYATAKRIKVLMCTWNVNQCVFNIDEVNKWTQGVDDEPDIIVCGLQELEMKIDAIITGKKYSEKSIMWENLILASINRGPKMYKKLGYYQLCGVVQYVFFNTEMEGKITEVGYEDTRVGAMSGKLANKGGVAYRMKIYDSTVCFVVSHLAAHQHFWEKRNQDWNEIAKMRITYYSDIKKEKMKVNLLDHDIVFWEGDLNYRVEMTDFDVRKNLKAKKMNKLIKHDQLLQSIQRKEVFSNFSEAPITFDPTFKIVIGSGEYVDNRIPSWCDRILWKTENRHHVEVVKYTSHELYQSDHKPVSCVLNADLQEVDKDKKRIVETYLKRVAEKYERIKVPKVIVEPNILTVEGVELFKSYTVKTTIRNVGKFTVKYSVKDSVDGVYQNDWLSIQSCDGVIDIFEGKDVVVVTVQIYIQLQYAWMYQDRNMLLKKVVFQFGDDKSLEVPMTVIVKTPPCIFGMRLESLNRLPRPIVGQPNKSVLYNKLPFWVPKEIYRLTDYIIKNYQMNCFVETMPKVYSEDQLRNLVYALNTESNFDKGPIQLFCDGLLTFLSALHHPLSFYDMTDNNNLTEADIFKTIRFVIPDEYRHLFCYIVSFIKKLKILGEEPDTLVTRFAPHMFRCYKGVKIAPFIKFLKNIFNTEI</sequence>
<gene>
    <name evidence="3" type="ORF">EIN_371150</name>
</gene>
<dbReference type="KEGG" id="eiv:EIN_371150"/>
<dbReference type="FunFam" id="3.60.10.10:FF:000040">
    <property type="entry name" value="Inositol polyphosphate 5-phosphatase, putative"/>
    <property type="match status" value="1"/>
</dbReference>
<dbReference type="InterPro" id="IPR013783">
    <property type="entry name" value="Ig-like_fold"/>
</dbReference>
<dbReference type="GO" id="GO:0046856">
    <property type="term" value="P:phosphatidylinositol dephosphorylation"/>
    <property type="evidence" value="ECO:0007669"/>
    <property type="project" value="InterPro"/>
</dbReference>
<accession>A0A0A1UC56</accession>
<dbReference type="AlphaFoldDB" id="A0A0A1UC56"/>
<dbReference type="PANTHER" id="PTHR11200">
    <property type="entry name" value="INOSITOL 5-PHOSPHATASE"/>
    <property type="match status" value="1"/>
</dbReference>
<feature type="compositionally biased region" description="Basic and acidic residues" evidence="1">
    <location>
        <begin position="51"/>
        <end position="67"/>
    </location>
</feature>
<dbReference type="InterPro" id="IPR036691">
    <property type="entry name" value="Endo/exonu/phosph_ase_sf"/>
</dbReference>
<dbReference type="EMBL" id="KB206332">
    <property type="protein sequence ID" value="ELP92713.1"/>
    <property type="molecule type" value="Genomic_DNA"/>
</dbReference>
<dbReference type="EC" id="3.1.3.36" evidence="3"/>
<dbReference type="CDD" id="cd09074">
    <property type="entry name" value="INPP5c"/>
    <property type="match status" value="1"/>
</dbReference>
<protein>
    <submittedName>
        <fullName evidence="3">Synaptojanin, putative</fullName>
        <ecNumber evidence="3">3.1.3.36</ecNumber>
    </submittedName>
</protein>
<reference evidence="3 4" key="1">
    <citation type="submission" date="2012-10" db="EMBL/GenBank/DDBJ databases">
        <authorList>
            <person name="Zafar N."/>
            <person name="Inman J."/>
            <person name="Hall N."/>
            <person name="Lorenzi H."/>
            <person name="Caler E."/>
        </authorList>
    </citation>
    <scope>NUCLEOTIDE SEQUENCE [LARGE SCALE GENOMIC DNA]</scope>
    <source>
        <strain evidence="3 4">IP1</strain>
    </source>
</reference>
<organism evidence="3 4">
    <name type="scientific">Entamoeba invadens IP1</name>
    <dbReference type="NCBI Taxonomy" id="370355"/>
    <lineage>
        <taxon>Eukaryota</taxon>
        <taxon>Amoebozoa</taxon>
        <taxon>Evosea</taxon>
        <taxon>Archamoebae</taxon>
        <taxon>Mastigamoebida</taxon>
        <taxon>Entamoebidae</taxon>
        <taxon>Entamoeba</taxon>
    </lineage>
</organism>
<dbReference type="SMART" id="SM00128">
    <property type="entry name" value="IPPc"/>
    <property type="match status" value="1"/>
</dbReference>
<dbReference type="GO" id="GO:0034485">
    <property type="term" value="F:phosphatidylinositol-3,4,5-trisphosphate 5-phosphatase activity"/>
    <property type="evidence" value="ECO:0007669"/>
    <property type="project" value="TreeGrafter"/>
</dbReference>
<dbReference type="RefSeq" id="XP_004259484.1">
    <property type="nucleotide sequence ID" value="XM_004259436.1"/>
</dbReference>
<dbReference type="Gene3D" id="2.60.40.10">
    <property type="entry name" value="Immunoglobulins"/>
    <property type="match status" value="1"/>
</dbReference>